<dbReference type="SUPFAM" id="SSF75005">
    <property type="entry name" value="Arabinanase/levansucrase/invertase"/>
    <property type="match status" value="1"/>
</dbReference>
<dbReference type="PANTHER" id="PTHR22925:SF3">
    <property type="entry name" value="GLYCOSYL HYDROLASE FAMILY PROTEIN 43"/>
    <property type="match status" value="1"/>
</dbReference>
<evidence type="ECO:0000313" key="7">
    <source>
        <dbReference type="Proteomes" id="UP001597024"/>
    </source>
</evidence>
<comment type="similarity">
    <text evidence="1 4">Belongs to the glycosyl hydrolase 43 family.</text>
</comment>
<name>A0ABW3DP03_9ACTN</name>
<keyword evidence="2 4" id="KW-0378">Hydrolase</keyword>
<keyword evidence="7" id="KW-1185">Reference proteome</keyword>
<reference evidence="7" key="1">
    <citation type="journal article" date="2019" name="Int. J. Syst. Evol. Microbiol.">
        <title>The Global Catalogue of Microorganisms (GCM) 10K type strain sequencing project: providing services to taxonomists for standard genome sequencing and annotation.</title>
        <authorList>
            <consortium name="The Broad Institute Genomics Platform"/>
            <consortium name="The Broad Institute Genome Sequencing Center for Infectious Disease"/>
            <person name="Wu L."/>
            <person name="Ma J."/>
        </authorList>
    </citation>
    <scope>NUCLEOTIDE SEQUENCE [LARGE SCALE GENOMIC DNA]</scope>
    <source>
        <strain evidence="7">CCUG 62974</strain>
    </source>
</reference>
<accession>A0ABW3DP03</accession>
<proteinExistence type="inferred from homology"/>
<gene>
    <name evidence="6" type="ORF">ACFQ08_13835</name>
</gene>
<dbReference type="InterPro" id="IPR006710">
    <property type="entry name" value="Glyco_hydro_43"/>
</dbReference>
<dbReference type="InterPro" id="IPR023296">
    <property type="entry name" value="Glyco_hydro_beta-prop_sf"/>
</dbReference>
<feature type="chain" id="PRO_5046911876" evidence="5">
    <location>
        <begin position="24"/>
        <end position="330"/>
    </location>
</feature>
<feature type="signal peptide" evidence="5">
    <location>
        <begin position="1"/>
        <end position="23"/>
    </location>
</feature>
<dbReference type="PANTHER" id="PTHR22925">
    <property type="entry name" value="GLYCOSYL HYDROLASE 43 FAMILY MEMBER"/>
    <property type="match status" value="1"/>
</dbReference>
<keyword evidence="3 4" id="KW-0326">Glycosidase</keyword>
<evidence type="ECO:0000256" key="5">
    <source>
        <dbReference type="SAM" id="SignalP"/>
    </source>
</evidence>
<dbReference type="EMBL" id="JBHTHX010000400">
    <property type="protein sequence ID" value="MFD0885630.1"/>
    <property type="molecule type" value="Genomic_DNA"/>
</dbReference>
<keyword evidence="5" id="KW-0732">Signal</keyword>
<organism evidence="6 7">
    <name type="scientific">Streptosporangium algeriense</name>
    <dbReference type="NCBI Taxonomy" id="1682748"/>
    <lineage>
        <taxon>Bacteria</taxon>
        <taxon>Bacillati</taxon>
        <taxon>Actinomycetota</taxon>
        <taxon>Actinomycetes</taxon>
        <taxon>Streptosporangiales</taxon>
        <taxon>Streptosporangiaceae</taxon>
        <taxon>Streptosporangium</taxon>
    </lineage>
</organism>
<protein>
    <submittedName>
        <fullName evidence="6">Family 43 glycosylhydrolase</fullName>
    </submittedName>
</protein>
<dbReference type="Gene3D" id="2.115.10.20">
    <property type="entry name" value="Glycosyl hydrolase domain, family 43"/>
    <property type="match status" value="1"/>
</dbReference>
<dbReference type="Proteomes" id="UP001597024">
    <property type="component" value="Unassembled WGS sequence"/>
</dbReference>
<sequence length="330" mass="35829">MSLRAAAKAAVALCVAVLLPLQAAGPVGATPVTITNGTRFADTAGNPVQAHNGSMTKVGRYFYWFGENPYADGRFRSVSVYRSADLRAWEFRRNVLTQAQIGGVKYLKGPRIIYNSRTRKFALFMQQGNGAVMVATSATVDGSYTKQRSFTPLGEMSFGMTVFQDNDGNRTSYLISRTGAERKNLTVYRLTPDYLKVAAREHVLSAVGQEAPVAFKRNGVYFLVSADSDDGRPGQAGYATATSLRGPWSGLSDLGDATTYDSRPSHVLPVQGSGTTSYLYMGDRPAGGGPDEGEYVWLPLGFPTNRSLSMSWHKRISVDTETGKIFPGRE</sequence>
<evidence type="ECO:0000256" key="1">
    <source>
        <dbReference type="ARBA" id="ARBA00009865"/>
    </source>
</evidence>
<dbReference type="Pfam" id="PF04616">
    <property type="entry name" value="Glyco_hydro_43"/>
    <property type="match status" value="1"/>
</dbReference>
<evidence type="ECO:0000313" key="6">
    <source>
        <dbReference type="EMBL" id="MFD0885630.1"/>
    </source>
</evidence>
<evidence type="ECO:0000256" key="2">
    <source>
        <dbReference type="ARBA" id="ARBA00022801"/>
    </source>
</evidence>
<comment type="caution">
    <text evidence="6">The sequence shown here is derived from an EMBL/GenBank/DDBJ whole genome shotgun (WGS) entry which is preliminary data.</text>
</comment>
<evidence type="ECO:0000256" key="3">
    <source>
        <dbReference type="ARBA" id="ARBA00023295"/>
    </source>
</evidence>
<evidence type="ECO:0000256" key="4">
    <source>
        <dbReference type="RuleBase" id="RU361187"/>
    </source>
</evidence>